<evidence type="ECO:0000256" key="1">
    <source>
        <dbReference type="ARBA" id="ARBA00006817"/>
    </source>
</evidence>
<gene>
    <name evidence="3" type="ORF">AAE021_17965</name>
</gene>
<name>A0ABZ2ZYU1_9MICC</name>
<dbReference type="Proteomes" id="UP001448858">
    <property type="component" value="Chromosome"/>
</dbReference>
<accession>A0ABZ2ZYU1</accession>
<proteinExistence type="inferred from homology"/>
<dbReference type="InterPro" id="IPR023393">
    <property type="entry name" value="START-like_dom_sf"/>
</dbReference>
<dbReference type="SUPFAM" id="SSF55961">
    <property type="entry name" value="Bet v1-like"/>
    <property type="match status" value="1"/>
</dbReference>
<dbReference type="RefSeq" id="WP_342023646.1">
    <property type="nucleotide sequence ID" value="NZ_CP151657.1"/>
</dbReference>
<protein>
    <submittedName>
        <fullName evidence="3">SRPBCC domain-containing protein</fullName>
    </submittedName>
</protein>
<dbReference type="Gene3D" id="3.30.530.20">
    <property type="match status" value="1"/>
</dbReference>
<dbReference type="InterPro" id="IPR013538">
    <property type="entry name" value="ASHA1/2-like_C"/>
</dbReference>
<evidence type="ECO:0000313" key="4">
    <source>
        <dbReference type="Proteomes" id="UP001448858"/>
    </source>
</evidence>
<evidence type="ECO:0000313" key="3">
    <source>
        <dbReference type="EMBL" id="WZP15999.1"/>
    </source>
</evidence>
<comment type="similarity">
    <text evidence="1">Belongs to the AHA1 family.</text>
</comment>
<reference evidence="3 4" key="1">
    <citation type="submission" date="2024-04" db="EMBL/GenBank/DDBJ databases">
        <title>Arthrobacter sp. from Plains bison fecal sample.</title>
        <authorList>
            <person name="Ruzzini A."/>
        </authorList>
    </citation>
    <scope>NUCLEOTIDE SEQUENCE [LARGE SCALE GENOMIC DNA]</scope>
    <source>
        <strain evidence="3 4">EINP1</strain>
    </source>
</reference>
<sequence length="202" mass="22638">MSEANFAFEQTERTFGRRQIQAGHALMMMISRTIPHPIGEVWVALTDPERLEQYVGRPEGDLRRGGTYELPDGTRGGILRCDPPRLLTLSVQRPGGHSAELEVHLTAEDSRTHIDLKYASVRKGFVLIDAVSGEWAAGPGWEFFLDSLTDFLDGKTPEEPLGIIGWRSFEGQQLDLYQARNAEWEKAKADWDHEHEAAPGPS</sequence>
<dbReference type="EMBL" id="CP151657">
    <property type="protein sequence ID" value="WZP15999.1"/>
    <property type="molecule type" value="Genomic_DNA"/>
</dbReference>
<evidence type="ECO:0000259" key="2">
    <source>
        <dbReference type="Pfam" id="PF08327"/>
    </source>
</evidence>
<feature type="domain" description="Activator of Hsp90 ATPase homologue 1/2-like C-terminal" evidence="2">
    <location>
        <begin position="36"/>
        <end position="152"/>
    </location>
</feature>
<keyword evidence="4" id="KW-1185">Reference proteome</keyword>
<organism evidence="3 4">
    <name type="scientific">Arthrobacter citreus</name>
    <dbReference type="NCBI Taxonomy" id="1670"/>
    <lineage>
        <taxon>Bacteria</taxon>
        <taxon>Bacillati</taxon>
        <taxon>Actinomycetota</taxon>
        <taxon>Actinomycetes</taxon>
        <taxon>Micrococcales</taxon>
        <taxon>Micrococcaceae</taxon>
        <taxon>Arthrobacter</taxon>
    </lineage>
</organism>
<dbReference type="Pfam" id="PF08327">
    <property type="entry name" value="AHSA1"/>
    <property type="match status" value="1"/>
</dbReference>